<evidence type="ECO:0000256" key="1">
    <source>
        <dbReference type="ARBA" id="ARBA00000900"/>
    </source>
</evidence>
<dbReference type="PANTHER" id="PTHR45647:SF15">
    <property type="entry name" value="U-BOX DOMAIN-CONTAINING PROTEIN 35"/>
    <property type="match status" value="1"/>
</dbReference>
<dbReference type="InterPro" id="IPR000719">
    <property type="entry name" value="Prot_kinase_dom"/>
</dbReference>
<feature type="binding site" evidence="11">
    <location>
        <position position="531"/>
    </location>
    <ligand>
        <name>ATP</name>
        <dbReference type="ChEBI" id="CHEBI:30616"/>
    </ligand>
</feature>
<dbReference type="eggNOG" id="ENOG502QQ92">
    <property type="taxonomic scope" value="Eukaryota"/>
</dbReference>
<feature type="compositionally biased region" description="Low complexity" evidence="13">
    <location>
        <begin position="245"/>
        <end position="255"/>
    </location>
</feature>
<dbReference type="AlphaFoldDB" id="A0A0A0KL01"/>
<protein>
    <recommendedName>
        <fullName evidence="4">RING-type E3 ubiquitin transferase</fullName>
        <ecNumber evidence="4">2.3.2.27</ecNumber>
    </recommendedName>
</protein>
<evidence type="ECO:0000256" key="13">
    <source>
        <dbReference type="SAM" id="MobiDB-lite"/>
    </source>
</evidence>
<dbReference type="InterPro" id="IPR051348">
    <property type="entry name" value="U-box_ubiquitin_ligases"/>
</dbReference>
<dbReference type="Gene3D" id="3.30.200.20">
    <property type="entry name" value="Phosphorylase Kinase, domain 1"/>
    <property type="match status" value="1"/>
</dbReference>
<evidence type="ECO:0000256" key="3">
    <source>
        <dbReference type="ARBA" id="ARBA00004906"/>
    </source>
</evidence>
<reference evidence="16 17" key="2">
    <citation type="journal article" date="2009" name="PLoS ONE">
        <title>An integrated genetic and cytogenetic map of the cucumber genome.</title>
        <authorList>
            <person name="Ren Y."/>
            <person name="Zhang Z."/>
            <person name="Liu J."/>
            <person name="Staub J.E."/>
            <person name="Han Y."/>
            <person name="Cheng Z."/>
            <person name="Li X."/>
            <person name="Lu J."/>
            <person name="Miao H."/>
            <person name="Kang H."/>
            <person name="Xie B."/>
            <person name="Gu X."/>
            <person name="Wang X."/>
            <person name="Du Y."/>
            <person name="Jin W."/>
            <person name="Huang S."/>
        </authorList>
    </citation>
    <scope>NUCLEOTIDE SEQUENCE [LARGE SCALE GENOMIC DNA]</scope>
    <source>
        <strain evidence="17">cv. 9930</strain>
    </source>
</reference>
<dbReference type="EMBL" id="CM002926">
    <property type="protein sequence ID" value="KGN50313.1"/>
    <property type="molecule type" value="Genomic_DNA"/>
</dbReference>
<dbReference type="SUPFAM" id="SSF52402">
    <property type="entry name" value="Adenine nucleotide alpha hydrolases-like"/>
    <property type="match status" value="1"/>
</dbReference>
<reference evidence="16 17" key="4">
    <citation type="journal article" date="2011" name="BMC Genomics">
        <title>RNA-Seq improves annotation of protein-coding genes in the cucumber genome.</title>
        <authorList>
            <person name="Li Z."/>
            <person name="Zhang Z."/>
            <person name="Yan P."/>
            <person name="Huang S."/>
            <person name="Fei Z."/>
            <person name="Lin K."/>
        </authorList>
    </citation>
    <scope>NUCLEOTIDE SEQUENCE [LARGE SCALE GENOMIC DNA]</scope>
    <source>
        <strain evidence="17">cv. 9930</strain>
    </source>
</reference>
<feature type="region of interest" description="Disordered" evidence="13">
    <location>
        <begin position="229"/>
        <end position="255"/>
    </location>
</feature>
<evidence type="ECO:0000256" key="11">
    <source>
        <dbReference type="PROSITE-ProRule" id="PRU10141"/>
    </source>
</evidence>
<dbReference type="InterPro" id="IPR003613">
    <property type="entry name" value="Ubox_domain"/>
</dbReference>
<evidence type="ECO:0000259" key="15">
    <source>
        <dbReference type="PROSITE" id="PS51698"/>
    </source>
</evidence>
<dbReference type="Proteomes" id="UP000029981">
    <property type="component" value="Chromosome 5"/>
</dbReference>
<dbReference type="GO" id="GO:0005524">
    <property type="term" value="F:ATP binding"/>
    <property type="evidence" value="ECO:0007669"/>
    <property type="project" value="UniProtKB-UniRule"/>
</dbReference>
<keyword evidence="10 11" id="KW-0067">ATP-binding</keyword>
<evidence type="ECO:0000256" key="8">
    <source>
        <dbReference type="ARBA" id="ARBA00022777"/>
    </source>
</evidence>
<keyword evidence="12" id="KW-0175">Coiled coil</keyword>
<dbReference type="CDD" id="cd01989">
    <property type="entry name" value="USP_STK_Ubox_N"/>
    <property type="match status" value="1"/>
</dbReference>
<dbReference type="OMA" id="TEMILPF"/>
<keyword evidence="5" id="KW-0723">Serine/threonine-protein kinase</keyword>
<reference evidence="16 17" key="1">
    <citation type="journal article" date="2009" name="Nat. Genet.">
        <title>The genome of the cucumber, Cucumis sativus L.</title>
        <authorList>
            <person name="Huang S."/>
            <person name="Li R."/>
            <person name="Zhang Z."/>
            <person name="Li L."/>
            <person name="Gu X."/>
            <person name="Fan W."/>
            <person name="Lucas W.J."/>
            <person name="Wang X."/>
            <person name="Xie B."/>
            <person name="Ni P."/>
            <person name="Ren Y."/>
            <person name="Zhu H."/>
            <person name="Li J."/>
            <person name="Lin K."/>
            <person name="Jin W."/>
            <person name="Fei Z."/>
            <person name="Li G."/>
            <person name="Staub J."/>
            <person name="Kilian A."/>
            <person name="van der Vossen E.A."/>
            <person name="Wu Y."/>
            <person name="Guo J."/>
            <person name="He J."/>
            <person name="Jia Z."/>
            <person name="Ren Y."/>
            <person name="Tian G."/>
            <person name="Lu Y."/>
            <person name="Ruan J."/>
            <person name="Qian W."/>
            <person name="Wang M."/>
            <person name="Huang Q."/>
            <person name="Li B."/>
            <person name="Xuan Z."/>
            <person name="Cao J."/>
            <person name="Asan"/>
            <person name="Wu Z."/>
            <person name="Zhang J."/>
            <person name="Cai Q."/>
            <person name="Bai Y."/>
            <person name="Zhao B."/>
            <person name="Han Y."/>
            <person name="Li Y."/>
            <person name="Li X."/>
            <person name="Wang S."/>
            <person name="Shi Q."/>
            <person name="Liu S."/>
            <person name="Cho W.K."/>
            <person name="Kim J.Y."/>
            <person name="Xu Y."/>
            <person name="Heller-Uszynska K."/>
            <person name="Miao H."/>
            <person name="Cheng Z."/>
            <person name="Zhang S."/>
            <person name="Wu J."/>
            <person name="Yang Y."/>
            <person name="Kang H."/>
            <person name="Li M."/>
            <person name="Liang H."/>
            <person name="Ren X."/>
            <person name="Shi Z."/>
            <person name="Wen M."/>
            <person name="Jian M."/>
            <person name="Yang H."/>
            <person name="Zhang G."/>
            <person name="Yang Z."/>
            <person name="Chen R."/>
            <person name="Liu S."/>
            <person name="Li J."/>
            <person name="Ma L."/>
            <person name="Liu H."/>
            <person name="Zhou Y."/>
            <person name="Zhao J."/>
            <person name="Fang X."/>
            <person name="Li G."/>
            <person name="Fang L."/>
            <person name="Li Y."/>
            <person name="Liu D."/>
            <person name="Zheng H."/>
            <person name="Zhang Y."/>
            <person name="Qin N."/>
            <person name="Li Z."/>
            <person name="Yang G."/>
            <person name="Yang S."/>
            <person name="Bolund L."/>
            <person name="Kristiansen K."/>
            <person name="Zheng H."/>
            <person name="Li S."/>
            <person name="Zhang X."/>
            <person name="Yang H."/>
            <person name="Wang J."/>
            <person name="Sun R."/>
            <person name="Zhang B."/>
            <person name="Jiang S."/>
            <person name="Wang J."/>
            <person name="Du Y."/>
            <person name="Li S."/>
        </authorList>
    </citation>
    <scope>NUCLEOTIDE SEQUENCE [LARGE SCALE GENOMIC DNA]</scope>
    <source>
        <strain evidence="17">cv. 9930</strain>
    </source>
</reference>
<dbReference type="PROSITE" id="PS00107">
    <property type="entry name" value="PROTEIN_KINASE_ATP"/>
    <property type="match status" value="1"/>
</dbReference>
<evidence type="ECO:0000313" key="16">
    <source>
        <dbReference type="EMBL" id="KGN50313.1"/>
    </source>
</evidence>
<feature type="domain" description="U-box" evidence="15">
    <location>
        <begin position="786"/>
        <end position="857"/>
    </location>
</feature>
<dbReference type="Gramene" id="KGN50313">
    <property type="protein sequence ID" value="KGN50313"/>
    <property type="gene ID" value="Csa_5G167050"/>
</dbReference>
<evidence type="ECO:0000256" key="2">
    <source>
        <dbReference type="ARBA" id="ARBA00003861"/>
    </source>
</evidence>
<dbReference type="SMART" id="SM00504">
    <property type="entry name" value="Ubox"/>
    <property type="match status" value="1"/>
</dbReference>
<accession>A0A0A0KL01</accession>
<dbReference type="PROSITE" id="PS00108">
    <property type="entry name" value="PROTEIN_KINASE_ST"/>
    <property type="match status" value="1"/>
</dbReference>
<evidence type="ECO:0000256" key="9">
    <source>
        <dbReference type="ARBA" id="ARBA00022786"/>
    </source>
</evidence>
<keyword evidence="17" id="KW-1185">Reference proteome</keyword>
<dbReference type="Pfam" id="PF07714">
    <property type="entry name" value="PK_Tyr_Ser-Thr"/>
    <property type="match status" value="1"/>
</dbReference>
<dbReference type="GO" id="GO:0004672">
    <property type="term" value="F:protein kinase activity"/>
    <property type="evidence" value="ECO:0007669"/>
    <property type="project" value="InterPro"/>
</dbReference>
<dbReference type="UniPathway" id="UPA00143"/>
<evidence type="ECO:0000256" key="7">
    <source>
        <dbReference type="ARBA" id="ARBA00022741"/>
    </source>
</evidence>
<dbReference type="EC" id="2.3.2.27" evidence="4"/>
<dbReference type="InterPro" id="IPR011009">
    <property type="entry name" value="Kinase-like_dom_sf"/>
</dbReference>
<evidence type="ECO:0000256" key="5">
    <source>
        <dbReference type="ARBA" id="ARBA00022527"/>
    </source>
</evidence>
<gene>
    <name evidence="16" type="ORF">Csa_5G167050</name>
</gene>
<organism evidence="16 17">
    <name type="scientific">Cucumis sativus</name>
    <name type="common">Cucumber</name>
    <dbReference type="NCBI Taxonomy" id="3659"/>
    <lineage>
        <taxon>Eukaryota</taxon>
        <taxon>Viridiplantae</taxon>
        <taxon>Streptophyta</taxon>
        <taxon>Embryophyta</taxon>
        <taxon>Tracheophyta</taxon>
        <taxon>Spermatophyta</taxon>
        <taxon>Magnoliopsida</taxon>
        <taxon>eudicotyledons</taxon>
        <taxon>Gunneridae</taxon>
        <taxon>Pentapetalae</taxon>
        <taxon>rosids</taxon>
        <taxon>fabids</taxon>
        <taxon>Cucurbitales</taxon>
        <taxon>Cucurbitaceae</taxon>
        <taxon>Benincaseae</taxon>
        <taxon>Cucumis</taxon>
    </lineage>
</organism>
<keyword evidence="9" id="KW-0833">Ubl conjugation pathway</keyword>
<dbReference type="SMART" id="SM00220">
    <property type="entry name" value="S_TKc"/>
    <property type="match status" value="1"/>
</dbReference>
<comment type="pathway">
    <text evidence="3">Protein modification; protein ubiquitination.</text>
</comment>
<sequence length="857" mass="95617">MAIYGCSAALHYKSREHSILSNAAGRRTWASLTGNSACGGRFDAKSCIIMEVTADQAKRNHMLLPSSSVVAVAISGKKNSKYIIRWSLEKFLPEGIIDFRLLHFIPRITSVPTPMGNAIPISQVREDVAAAYRKEIWWHTSEKLLPFKKMFAQRKVHLDVVTLEADDVAGAIIEEVTKCSINKLVIGVSSQGLFSRKLSGLSSRISALAPRYCTVYAISKGKLASIRPPDMDTNVSIRDDASEESSASSYSSYTSSSLTDGSSSLTSSYSHFPSPSPSLPLQRFQALSTINQPLLTKKPSPIKADHSRCQSVDIENQVDGVHSSSYVSDCIQTLSRASSSKSSPAENKSWNSDEASSSGMFNDYSSCESQADVSFELEKLRIELRHARGMFAIAQRETIDASRELNHLNNQRSEEARKLEEINNKAVAAKEFAREERVKHEALRREAKYVKERAEREGIYRKEAEMKALQNAKEKGKHENALQGPLQQYQHFQWEDIVSATSSFSEDLKIGMGAHGTVYKCSLHHTTVAVKVLHSRDSHKQMQLLQELEVLSRIHHPHLLLLLGACPDKNCLVYEYMENGSLEDRLYRRGNTPAIPWYERFRIAWEIASALVFLHSSKPKSIIHRDLKPANILLDQNLVSKIGDVGLSTVFNSDPSMSTAFMNSGPVGTLCYIDPEYQRTGLISPKSDVYAFGMVILQLLTAKPAVALTHVVETAIDNSNLINVLDIEAGHWPLEETYELARLGLRCAEMQRKDRPDLKDQVLPLLMTLKKVADKARNLASKVPAAIPNHFICPILQDVMNDPCVAADGYTYDRQAIEKWLQKNDNSPMTKLPLPDKNLIPNYSLLSAIVEWNSKRS</sequence>
<keyword evidence="7 11" id="KW-0547">Nucleotide-binding</keyword>
<proteinExistence type="predicted"/>
<dbReference type="InterPro" id="IPR008271">
    <property type="entry name" value="Ser/Thr_kinase_AS"/>
</dbReference>
<comment type="catalytic activity">
    <reaction evidence="1">
        <text>S-ubiquitinyl-[E2 ubiquitin-conjugating enzyme]-L-cysteine + [acceptor protein]-L-lysine = [E2 ubiquitin-conjugating enzyme]-L-cysteine + N(6)-ubiquitinyl-[acceptor protein]-L-lysine.</text>
        <dbReference type="EC" id="2.3.2.27"/>
    </reaction>
</comment>
<dbReference type="SUPFAM" id="SSF57850">
    <property type="entry name" value="RING/U-box"/>
    <property type="match status" value="1"/>
</dbReference>
<dbReference type="Pfam" id="PF04564">
    <property type="entry name" value="U-box"/>
    <property type="match status" value="1"/>
</dbReference>
<dbReference type="InterPro" id="IPR017441">
    <property type="entry name" value="Protein_kinase_ATP_BS"/>
</dbReference>
<keyword evidence="8" id="KW-0418">Kinase</keyword>
<dbReference type="Gene3D" id="3.30.40.10">
    <property type="entry name" value="Zinc/RING finger domain, C3HC4 (zinc finger)"/>
    <property type="match status" value="1"/>
</dbReference>
<dbReference type="SUPFAM" id="SSF56112">
    <property type="entry name" value="Protein kinase-like (PK-like)"/>
    <property type="match status" value="1"/>
</dbReference>
<name>A0A0A0KL01_CUCSA</name>
<dbReference type="PANTHER" id="PTHR45647">
    <property type="entry name" value="OS02G0152300 PROTEIN"/>
    <property type="match status" value="1"/>
</dbReference>
<evidence type="ECO:0000256" key="6">
    <source>
        <dbReference type="ARBA" id="ARBA00022679"/>
    </source>
</evidence>
<reference evidence="16 17" key="3">
    <citation type="journal article" date="2010" name="BMC Genomics">
        <title>Transcriptome sequencing and comparative analysis of cucumber flowers with different sex types.</title>
        <authorList>
            <person name="Guo S."/>
            <person name="Zheng Y."/>
            <person name="Joung J.G."/>
            <person name="Liu S."/>
            <person name="Zhang Z."/>
            <person name="Crasta O.R."/>
            <person name="Sobral B.W."/>
            <person name="Xu Y."/>
            <person name="Huang S."/>
            <person name="Fei Z."/>
        </authorList>
    </citation>
    <scope>NUCLEOTIDE SEQUENCE [LARGE SCALE GENOMIC DNA]</scope>
    <source>
        <strain evidence="17">cv. 9930</strain>
    </source>
</reference>
<evidence type="ECO:0000256" key="10">
    <source>
        <dbReference type="ARBA" id="ARBA00022840"/>
    </source>
</evidence>
<dbReference type="InterPro" id="IPR013083">
    <property type="entry name" value="Znf_RING/FYVE/PHD"/>
</dbReference>
<dbReference type="GO" id="GO:0061630">
    <property type="term" value="F:ubiquitin protein ligase activity"/>
    <property type="evidence" value="ECO:0007669"/>
    <property type="project" value="UniProtKB-EC"/>
</dbReference>
<keyword evidence="6" id="KW-0808">Transferase</keyword>
<dbReference type="CDD" id="cd16655">
    <property type="entry name" value="RING-Ubox_WDSUB1-like"/>
    <property type="match status" value="1"/>
</dbReference>
<dbReference type="GO" id="GO:0016567">
    <property type="term" value="P:protein ubiquitination"/>
    <property type="evidence" value="ECO:0007669"/>
    <property type="project" value="UniProtKB-UniPathway"/>
</dbReference>
<evidence type="ECO:0000256" key="12">
    <source>
        <dbReference type="SAM" id="Coils"/>
    </source>
</evidence>
<evidence type="ECO:0000256" key="4">
    <source>
        <dbReference type="ARBA" id="ARBA00012483"/>
    </source>
</evidence>
<dbReference type="InterPro" id="IPR001245">
    <property type="entry name" value="Ser-Thr/Tyr_kinase_cat_dom"/>
</dbReference>
<feature type="domain" description="Protein kinase" evidence="14">
    <location>
        <begin position="504"/>
        <end position="766"/>
    </location>
</feature>
<comment type="function">
    <text evidence="2">Functions as an E3 ubiquitin ligase.</text>
</comment>
<evidence type="ECO:0000313" key="17">
    <source>
        <dbReference type="Proteomes" id="UP000029981"/>
    </source>
</evidence>
<evidence type="ECO:0000259" key="14">
    <source>
        <dbReference type="PROSITE" id="PS50011"/>
    </source>
</evidence>
<dbReference type="PROSITE" id="PS50011">
    <property type="entry name" value="PROTEIN_KINASE_DOM"/>
    <property type="match status" value="1"/>
</dbReference>
<dbReference type="Gene3D" id="1.10.510.10">
    <property type="entry name" value="Transferase(Phosphotransferase) domain 1"/>
    <property type="match status" value="1"/>
</dbReference>
<feature type="coiled-coil region" evidence="12">
    <location>
        <begin position="377"/>
        <end position="436"/>
    </location>
</feature>
<dbReference type="PROSITE" id="PS51698">
    <property type="entry name" value="U_BOX"/>
    <property type="match status" value="1"/>
</dbReference>